<dbReference type="InterPro" id="IPR017941">
    <property type="entry name" value="Rieske_2Fe-2S"/>
</dbReference>
<dbReference type="InterPro" id="IPR050584">
    <property type="entry name" value="Cholesterol_7-desaturase"/>
</dbReference>
<dbReference type="PANTHER" id="PTHR21266">
    <property type="entry name" value="IRON-SULFUR DOMAIN CONTAINING PROTEIN"/>
    <property type="match status" value="1"/>
</dbReference>
<keyword evidence="5" id="KW-0411">Iron-sulfur</keyword>
<dbReference type="SUPFAM" id="SSF50022">
    <property type="entry name" value="ISP domain"/>
    <property type="match status" value="1"/>
</dbReference>
<feature type="domain" description="Rieske" evidence="6">
    <location>
        <begin position="7"/>
        <end position="110"/>
    </location>
</feature>
<comment type="caution">
    <text evidence="7">The sequence shown here is derived from an EMBL/GenBank/DDBJ whole genome shotgun (WGS) entry which is preliminary data.</text>
</comment>
<sequence>MIETQHWWPVAQVSAAVSAPFPVRLLDHDLVLWRDGQGRLAAAHDRCPHRGARLSLGRVCDGQLECPYHGWRFDADGPCRHVPALPDFVPPASQRLRTVGVREAHGLIWVCVDGDSGDLPAFSTESDSRLRKLNCGPYDVATSAPRIVENFLDMTHFAFVHEGWLGERGHAAHHDHPVERTPSGLIATGCQAWQPQSNRLSSGGAMVDYTYEVTGPFSAVLTKRPDDPALGDYHEAIGLFICPLTPETSRVWFRLAMADFASSDEALRAFQHTIFTQDQPVLESQHPKCLPLDPRAEQHTTADRVSLAYRRFLRDSGITFGVIA</sequence>
<accession>A0ABW2S805</accession>
<dbReference type="Gene3D" id="2.102.10.10">
    <property type="entry name" value="Rieske [2Fe-2S] iron-sulphur domain"/>
    <property type="match status" value="1"/>
</dbReference>
<proteinExistence type="predicted"/>
<reference evidence="8" key="1">
    <citation type="journal article" date="2019" name="Int. J. Syst. Evol. Microbiol.">
        <title>The Global Catalogue of Microorganisms (GCM) 10K type strain sequencing project: providing services to taxonomists for standard genome sequencing and annotation.</title>
        <authorList>
            <consortium name="The Broad Institute Genomics Platform"/>
            <consortium name="The Broad Institute Genome Sequencing Center for Infectious Disease"/>
            <person name="Wu L."/>
            <person name="Ma J."/>
        </authorList>
    </citation>
    <scope>NUCLEOTIDE SEQUENCE [LARGE SCALE GENOMIC DNA]</scope>
    <source>
        <strain evidence="8">CCUG 53903</strain>
    </source>
</reference>
<dbReference type="InterPro" id="IPR044043">
    <property type="entry name" value="VanA_C_cat"/>
</dbReference>
<dbReference type="Gene3D" id="3.90.380.10">
    <property type="entry name" value="Naphthalene 1,2-dioxygenase Alpha Subunit, Chain A, domain 1"/>
    <property type="match status" value="1"/>
</dbReference>
<dbReference type="Proteomes" id="UP001596457">
    <property type="component" value="Unassembled WGS sequence"/>
</dbReference>
<evidence type="ECO:0000313" key="8">
    <source>
        <dbReference type="Proteomes" id="UP001596457"/>
    </source>
</evidence>
<dbReference type="InterPro" id="IPR036922">
    <property type="entry name" value="Rieske_2Fe-2S_sf"/>
</dbReference>
<dbReference type="EMBL" id="JBHTBZ010000010">
    <property type="protein sequence ID" value="MFC7459589.1"/>
    <property type="molecule type" value="Genomic_DNA"/>
</dbReference>
<dbReference type="Pfam" id="PF19112">
    <property type="entry name" value="VanA_C"/>
    <property type="match status" value="1"/>
</dbReference>
<gene>
    <name evidence="7" type="ORF">ACFQU0_04015</name>
</gene>
<name>A0ABW2S805_9BURK</name>
<evidence type="ECO:0000259" key="6">
    <source>
        <dbReference type="PROSITE" id="PS51296"/>
    </source>
</evidence>
<evidence type="ECO:0000313" key="7">
    <source>
        <dbReference type="EMBL" id="MFC7459589.1"/>
    </source>
</evidence>
<keyword evidence="8" id="KW-1185">Reference proteome</keyword>
<dbReference type="CDD" id="cd03469">
    <property type="entry name" value="Rieske_RO_Alpha_N"/>
    <property type="match status" value="1"/>
</dbReference>
<dbReference type="PANTHER" id="PTHR21266:SF57">
    <property type="entry name" value="3-CHLOROBENZOATE-3,4-DIOXYGENASE"/>
    <property type="match status" value="1"/>
</dbReference>
<keyword evidence="2" id="KW-0479">Metal-binding</keyword>
<evidence type="ECO:0000256" key="4">
    <source>
        <dbReference type="ARBA" id="ARBA00023004"/>
    </source>
</evidence>
<evidence type="ECO:0000256" key="2">
    <source>
        <dbReference type="ARBA" id="ARBA00022723"/>
    </source>
</evidence>
<evidence type="ECO:0000256" key="5">
    <source>
        <dbReference type="ARBA" id="ARBA00023014"/>
    </source>
</evidence>
<organism evidence="7 8">
    <name type="scientific">Hydrogenophaga defluvii</name>
    <dbReference type="NCBI Taxonomy" id="249410"/>
    <lineage>
        <taxon>Bacteria</taxon>
        <taxon>Pseudomonadati</taxon>
        <taxon>Pseudomonadota</taxon>
        <taxon>Betaproteobacteria</taxon>
        <taxon>Burkholderiales</taxon>
        <taxon>Comamonadaceae</taxon>
        <taxon>Hydrogenophaga</taxon>
    </lineage>
</organism>
<evidence type="ECO:0000256" key="1">
    <source>
        <dbReference type="ARBA" id="ARBA00022714"/>
    </source>
</evidence>
<dbReference type="Pfam" id="PF00355">
    <property type="entry name" value="Rieske"/>
    <property type="match status" value="1"/>
</dbReference>
<protein>
    <submittedName>
        <fullName evidence="7">Rieske 2Fe-2S domain-containing protein</fullName>
    </submittedName>
</protein>
<dbReference type="RefSeq" id="WP_382198833.1">
    <property type="nucleotide sequence ID" value="NZ_JBHTBZ010000010.1"/>
</dbReference>
<keyword evidence="3" id="KW-0560">Oxidoreductase</keyword>
<dbReference type="SUPFAM" id="SSF55961">
    <property type="entry name" value="Bet v1-like"/>
    <property type="match status" value="1"/>
</dbReference>
<evidence type="ECO:0000256" key="3">
    <source>
        <dbReference type="ARBA" id="ARBA00023002"/>
    </source>
</evidence>
<keyword evidence="1" id="KW-0001">2Fe-2S</keyword>
<dbReference type="PROSITE" id="PS51296">
    <property type="entry name" value="RIESKE"/>
    <property type="match status" value="1"/>
</dbReference>
<keyword evidence="4" id="KW-0408">Iron</keyword>